<feature type="compositionally biased region" description="Polar residues" evidence="1">
    <location>
        <begin position="1"/>
        <end position="25"/>
    </location>
</feature>
<sequence length="542" mass="58366">MRLNTAKSQAASLRNQMPVSPSPESQRVVGESSALVAGAAVEGRRFQRLPAVWLEVFGQAAPSCADVTLPAPAADTSSSKGSQALLHGATGEDGGMCSPGAEPELISLAASTAGRIPYVVSALSEAWRPDLSTRRSACDEPGQKDADSGAVVQVFMPAGCPVPVLRALLGRLSMDAASEGLCRAAWRPVELAEALQLLQVASMLQIEEVMPELLDLLSNAVQADGDLAELHAACKRLELPAGVREVASAALRQMPLEPAGLPDADQVRGMIASALLTADGKVWRVVQKVIDRREAWPRLAKENAAVLLAFATGAHGSIRAAPHIGFFWGSRDFLFLVCRYIRHRSEHFSAMVSAMFDSVYSMDPELPSEVIDAVFKELLVHKGLSFAQCEQVIAKLMQRVEQLEYLFHEWSGMFSSLPGNARLALAKGLLPSIGRCPHAALDFVLKELESVPQPSGLGAKRLPLIICSRALRRFGENARRLPLWDLACFLAVGSVVVLGAARGLSAAWSFWEPASWLLAAWSFWDAPQCPENPGRCSREQLQ</sequence>
<accession>A0A813K5H5</accession>
<gene>
    <name evidence="2" type="ORF">PGLA2088_LOCUS28867</name>
</gene>
<reference evidence="2" key="1">
    <citation type="submission" date="2021-02" db="EMBL/GenBank/DDBJ databases">
        <authorList>
            <person name="Dougan E. K."/>
            <person name="Rhodes N."/>
            <person name="Thang M."/>
            <person name="Chan C."/>
        </authorList>
    </citation>
    <scope>NUCLEOTIDE SEQUENCE</scope>
</reference>
<evidence type="ECO:0000313" key="2">
    <source>
        <dbReference type="EMBL" id="CAE8694455.1"/>
    </source>
</evidence>
<dbReference type="EMBL" id="CAJNNW010028055">
    <property type="protein sequence ID" value="CAE8694455.1"/>
    <property type="molecule type" value="Genomic_DNA"/>
</dbReference>
<organism evidence="2 3">
    <name type="scientific">Polarella glacialis</name>
    <name type="common">Dinoflagellate</name>
    <dbReference type="NCBI Taxonomy" id="89957"/>
    <lineage>
        <taxon>Eukaryota</taxon>
        <taxon>Sar</taxon>
        <taxon>Alveolata</taxon>
        <taxon>Dinophyceae</taxon>
        <taxon>Suessiales</taxon>
        <taxon>Suessiaceae</taxon>
        <taxon>Polarella</taxon>
    </lineage>
</organism>
<proteinExistence type="predicted"/>
<comment type="caution">
    <text evidence="2">The sequence shown here is derived from an EMBL/GenBank/DDBJ whole genome shotgun (WGS) entry which is preliminary data.</text>
</comment>
<evidence type="ECO:0000313" key="3">
    <source>
        <dbReference type="Proteomes" id="UP000626109"/>
    </source>
</evidence>
<protein>
    <submittedName>
        <fullName evidence="2">Uncharacterized protein</fullName>
    </submittedName>
</protein>
<feature type="region of interest" description="Disordered" evidence="1">
    <location>
        <begin position="1"/>
        <end position="26"/>
    </location>
</feature>
<dbReference type="AlphaFoldDB" id="A0A813K5H5"/>
<name>A0A813K5H5_POLGL</name>
<dbReference type="Proteomes" id="UP000626109">
    <property type="component" value="Unassembled WGS sequence"/>
</dbReference>
<evidence type="ECO:0000256" key="1">
    <source>
        <dbReference type="SAM" id="MobiDB-lite"/>
    </source>
</evidence>